<evidence type="ECO:0000313" key="1">
    <source>
        <dbReference type="EMBL" id="MWV28182.1"/>
    </source>
</evidence>
<proteinExistence type="predicted"/>
<dbReference type="InterPro" id="IPR011059">
    <property type="entry name" value="Metal-dep_hydrolase_composite"/>
</dbReference>
<dbReference type="AlphaFoldDB" id="A0A844XET4"/>
<organism evidence="1 2">
    <name type="scientific">Aurantiacibacter rhizosphaerae</name>
    <dbReference type="NCBI Taxonomy" id="2691582"/>
    <lineage>
        <taxon>Bacteria</taxon>
        <taxon>Pseudomonadati</taxon>
        <taxon>Pseudomonadota</taxon>
        <taxon>Alphaproteobacteria</taxon>
        <taxon>Sphingomonadales</taxon>
        <taxon>Erythrobacteraceae</taxon>
        <taxon>Aurantiacibacter</taxon>
    </lineage>
</organism>
<sequence length="62" mass="6775">MNVFATTLGLALRKRCTIAVDVAADIVAVGGNLVDDITNVKDVRFVMKDGTVYRHQPTRGDR</sequence>
<dbReference type="SUPFAM" id="SSF51338">
    <property type="entry name" value="Composite domain of metallo-dependent hydrolases"/>
    <property type="match status" value="1"/>
</dbReference>
<reference evidence="1 2" key="2">
    <citation type="submission" date="2020-02" db="EMBL/GenBank/DDBJ databases">
        <title>Erythrobacter dongmakensis sp. nov., isolated from a tidal mudflat.</title>
        <authorList>
            <person name="Kim I.S."/>
        </authorList>
    </citation>
    <scope>NUCLEOTIDE SEQUENCE [LARGE SCALE GENOMIC DNA]</scope>
    <source>
        <strain evidence="1 2">GH3-10</strain>
    </source>
</reference>
<protein>
    <submittedName>
        <fullName evidence="1">Uncharacterized protein</fullName>
    </submittedName>
</protein>
<accession>A0A844XET4</accession>
<dbReference type="RefSeq" id="WP_160485804.1">
    <property type="nucleotide sequence ID" value="NZ_WUBR01000002.1"/>
</dbReference>
<name>A0A844XET4_9SPHN</name>
<reference evidence="1 2" key="1">
    <citation type="submission" date="2019-12" db="EMBL/GenBank/DDBJ databases">
        <authorList>
            <person name="Lee S.D."/>
        </authorList>
    </citation>
    <scope>NUCLEOTIDE SEQUENCE [LARGE SCALE GENOMIC DNA]</scope>
    <source>
        <strain evidence="1 2">GH3-10</strain>
    </source>
</reference>
<dbReference type="Proteomes" id="UP000461409">
    <property type="component" value="Unassembled WGS sequence"/>
</dbReference>
<gene>
    <name evidence="1" type="ORF">GRF63_09725</name>
</gene>
<evidence type="ECO:0000313" key="2">
    <source>
        <dbReference type="Proteomes" id="UP000461409"/>
    </source>
</evidence>
<dbReference type="Gene3D" id="2.30.40.10">
    <property type="entry name" value="Urease, subunit C, domain 1"/>
    <property type="match status" value="1"/>
</dbReference>
<dbReference type="GO" id="GO:0016810">
    <property type="term" value="F:hydrolase activity, acting on carbon-nitrogen (but not peptide) bonds"/>
    <property type="evidence" value="ECO:0007669"/>
    <property type="project" value="InterPro"/>
</dbReference>
<dbReference type="EMBL" id="WUBR01000002">
    <property type="protein sequence ID" value="MWV28182.1"/>
    <property type="molecule type" value="Genomic_DNA"/>
</dbReference>
<keyword evidence="2" id="KW-1185">Reference proteome</keyword>
<comment type="caution">
    <text evidence="1">The sequence shown here is derived from an EMBL/GenBank/DDBJ whole genome shotgun (WGS) entry which is preliminary data.</text>
</comment>